<name>A0A5S9NHC2_9GAMM</name>
<dbReference type="SUPFAM" id="SSF50891">
    <property type="entry name" value="Cyclophilin-like"/>
    <property type="match status" value="1"/>
</dbReference>
<feature type="domain" description="PPIase cyclophilin-type" evidence="4">
    <location>
        <begin position="38"/>
        <end position="189"/>
    </location>
</feature>
<dbReference type="AlphaFoldDB" id="A0A5S9NHC2"/>
<evidence type="ECO:0000256" key="3">
    <source>
        <dbReference type="RuleBase" id="RU363019"/>
    </source>
</evidence>
<evidence type="ECO:0000259" key="4">
    <source>
        <dbReference type="PROSITE" id="PS50072"/>
    </source>
</evidence>
<dbReference type="EMBL" id="CACSIK010000001">
    <property type="protein sequence ID" value="CAA0089889.1"/>
    <property type="molecule type" value="Genomic_DNA"/>
</dbReference>
<comment type="catalytic activity">
    <reaction evidence="3">
        <text>[protein]-peptidylproline (omega=180) = [protein]-peptidylproline (omega=0)</text>
        <dbReference type="Rhea" id="RHEA:16237"/>
        <dbReference type="Rhea" id="RHEA-COMP:10747"/>
        <dbReference type="Rhea" id="RHEA-COMP:10748"/>
        <dbReference type="ChEBI" id="CHEBI:83833"/>
        <dbReference type="ChEBI" id="CHEBI:83834"/>
        <dbReference type="EC" id="5.2.1.8"/>
    </reaction>
</comment>
<organism evidence="5 7">
    <name type="scientific">Zhongshania aliphaticivorans</name>
    <dbReference type="NCBI Taxonomy" id="1470434"/>
    <lineage>
        <taxon>Bacteria</taxon>
        <taxon>Pseudomonadati</taxon>
        <taxon>Pseudomonadota</taxon>
        <taxon>Gammaproteobacteria</taxon>
        <taxon>Cellvibrionales</taxon>
        <taxon>Spongiibacteraceae</taxon>
        <taxon>Zhongshania</taxon>
    </lineage>
</organism>
<keyword evidence="1 3" id="KW-0697">Rotamase</keyword>
<sequence>MMRNFTALLLLLCCVITTPAHADDLSPNPVVVMTTSKGDISIELFPQKAPITVKNFLNYVNSGFYNGTIFHRVIQRFAVQGGGFTADMVEKPNRDAIINESKSSKLRNERWTVAMARTDDPNSARSQFFINMRMNLNLDARMGRDGYAVFGRVIDGQNVVRDIAISKTHTVNYMSDVPVEPILIISTKVK</sequence>
<proteinExistence type="inferred from homology"/>
<keyword evidence="3" id="KW-0732">Signal</keyword>
<dbReference type="Proteomes" id="UP000439591">
    <property type="component" value="Unassembled WGS sequence"/>
</dbReference>
<evidence type="ECO:0000256" key="2">
    <source>
        <dbReference type="ARBA" id="ARBA00023235"/>
    </source>
</evidence>
<reference evidence="7 8" key="1">
    <citation type="submission" date="2019-11" db="EMBL/GenBank/DDBJ databases">
        <authorList>
            <person name="Holert J."/>
        </authorList>
    </citation>
    <scope>NUCLEOTIDE SEQUENCE [LARGE SCALE GENOMIC DNA]</scope>
    <source>
        <strain evidence="6">BC3_2A</strain>
        <strain evidence="5">SB11_1A</strain>
    </source>
</reference>
<evidence type="ECO:0000313" key="8">
    <source>
        <dbReference type="Proteomes" id="UP000439591"/>
    </source>
</evidence>
<dbReference type="GO" id="GO:0003755">
    <property type="term" value="F:peptidyl-prolyl cis-trans isomerase activity"/>
    <property type="evidence" value="ECO:0007669"/>
    <property type="project" value="UniProtKB-UniRule"/>
</dbReference>
<dbReference type="Pfam" id="PF00160">
    <property type="entry name" value="Pro_isomerase"/>
    <property type="match status" value="1"/>
</dbReference>
<dbReference type="EC" id="5.2.1.8" evidence="3"/>
<dbReference type="Proteomes" id="UP000435877">
    <property type="component" value="Unassembled WGS sequence"/>
</dbReference>
<evidence type="ECO:0000313" key="6">
    <source>
        <dbReference type="EMBL" id="CAA0096994.1"/>
    </source>
</evidence>
<accession>A0A5S9NHC2</accession>
<dbReference type="PANTHER" id="PTHR43246">
    <property type="entry name" value="PEPTIDYL-PROLYL CIS-TRANS ISOMERASE CYP38, CHLOROPLASTIC"/>
    <property type="match status" value="1"/>
</dbReference>
<keyword evidence="2 3" id="KW-0413">Isomerase</keyword>
<keyword evidence="7" id="KW-1185">Reference proteome</keyword>
<evidence type="ECO:0000313" key="5">
    <source>
        <dbReference type="EMBL" id="CAA0089889.1"/>
    </source>
</evidence>
<dbReference type="InterPro" id="IPR044665">
    <property type="entry name" value="E_coli_cyclophilin_A-like"/>
</dbReference>
<dbReference type="InterPro" id="IPR029000">
    <property type="entry name" value="Cyclophilin-like_dom_sf"/>
</dbReference>
<comment type="function">
    <text evidence="3">PPIases accelerate the folding of proteins. It catalyzes the cis-trans isomerization of proline imidic peptide bonds in oligopeptides.</text>
</comment>
<feature type="chain" id="PRO_5036508328" description="Peptidyl-prolyl cis-trans isomerase" evidence="3">
    <location>
        <begin position="23"/>
        <end position="190"/>
    </location>
</feature>
<dbReference type="InterPro" id="IPR002130">
    <property type="entry name" value="Cyclophilin-type_PPIase_dom"/>
</dbReference>
<evidence type="ECO:0000256" key="1">
    <source>
        <dbReference type="ARBA" id="ARBA00023110"/>
    </source>
</evidence>
<dbReference type="PRINTS" id="PR00153">
    <property type="entry name" value="CSAPPISMRASE"/>
</dbReference>
<evidence type="ECO:0000313" key="7">
    <source>
        <dbReference type="Proteomes" id="UP000435877"/>
    </source>
</evidence>
<comment type="similarity">
    <text evidence="3">Belongs to the cyclophilin-type PPIase family.</text>
</comment>
<protein>
    <recommendedName>
        <fullName evidence="3">Peptidyl-prolyl cis-trans isomerase</fullName>
        <shortName evidence="3">PPIase</shortName>
        <ecNumber evidence="3">5.2.1.8</ecNumber>
    </recommendedName>
</protein>
<dbReference type="EMBL" id="CACSIM010000002">
    <property type="protein sequence ID" value="CAA0096994.1"/>
    <property type="molecule type" value="Genomic_DNA"/>
</dbReference>
<dbReference type="PROSITE" id="PS50072">
    <property type="entry name" value="CSA_PPIASE_2"/>
    <property type="match status" value="1"/>
</dbReference>
<gene>
    <name evidence="5" type="primary">ppiA</name>
    <name evidence="5" type="ORF">IHBHHGIJ_01882</name>
    <name evidence="6" type="ORF">KFEGEMFD_01484</name>
</gene>
<dbReference type="Gene3D" id="2.40.100.10">
    <property type="entry name" value="Cyclophilin-like"/>
    <property type="match status" value="1"/>
</dbReference>
<feature type="signal peptide" evidence="3">
    <location>
        <begin position="1"/>
        <end position="22"/>
    </location>
</feature>